<feature type="binding site" evidence="7">
    <location>
        <position position="95"/>
    </location>
    <ligand>
        <name>oxalate</name>
        <dbReference type="ChEBI" id="CHEBI:30623"/>
    </ligand>
</feature>
<comment type="subcellular location">
    <subcellularLocation>
        <location evidence="1 9">Secreted</location>
        <location evidence="1 9">Extracellular space</location>
        <location evidence="1 9">Apoplast</location>
    </subcellularLocation>
</comment>
<feature type="binding site" evidence="8">
    <location>
        <position position="93"/>
    </location>
    <ligand>
        <name>Mn(2+)</name>
        <dbReference type="ChEBI" id="CHEBI:29035"/>
    </ligand>
</feature>
<dbReference type="CDD" id="cd02241">
    <property type="entry name" value="cupin_OxOx"/>
    <property type="match status" value="1"/>
</dbReference>
<dbReference type="PROSITE" id="PS00725">
    <property type="entry name" value="GERMIN"/>
    <property type="match status" value="1"/>
</dbReference>
<gene>
    <name evidence="11" type="ORF">KFL_014910010</name>
</gene>
<feature type="binding site" evidence="8">
    <location>
        <position position="140"/>
    </location>
    <ligand>
        <name>Mn(2+)</name>
        <dbReference type="ChEBI" id="CHEBI:29035"/>
    </ligand>
</feature>
<feature type="domain" description="Cupin type-1" evidence="10">
    <location>
        <begin position="45"/>
        <end position="162"/>
    </location>
</feature>
<evidence type="ECO:0000259" key="10">
    <source>
        <dbReference type="SMART" id="SM00835"/>
    </source>
</evidence>
<comment type="similarity">
    <text evidence="2 9">Belongs to the germin family.</text>
</comment>
<dbReference type="Gene3D" id="2.60.120.10">
    <property type="entry name" value="Jelly Rolls"/>
    <property type="match status" value="1"/>
</dbReference>
<keyword evidence="6 7" id="KW-0464">Manganese</keyword>
<dbReference type="SUPFAM" id="SSF51182">
    <property type="entry name" value="RmlC-like cupins"/>
    <property type="match status" value="1"/>
</dbReference>
<name>A0A1Y1IRB1_KLENI</name>
<dbReference type="OMA" id="IPMRAVA"/>
<dbReference type="GO" id="GO:0030145">
    <property type="term" value="F:manganese ion binding"/>
    <property type="evidence" value="ECO:0007669"/>
    <property type="project" value="UniProtKB-UniRule"/>
</dbReference>
<evidence type="ECO:0000313" key="11">
    <source>
        <dbReference type="EMBL" id="GAQ93390.1"/>
    </source>
</evidence>
<reference evidence="11 12" key="1">
    <citation type="journal article" date="2014" name="Nat. Commun.">
        <title>Klebsormidium flaccidum genome reveals primary factors for plant terrestrial adaptation.</title>
        <authorList>
            <person name="Hori K."/>
            <person name="Maruyama F."/>
            <person name="Fujisawa T."/>
            <person name="Togashi T."/>
            <person name="Yamamoto N."/>
            <person name="Seo M."/>
            <person name="Sato S."/>
            <person name="Yamada T."/>
            <person name="Mori H."/>
            <person name="Tajima N."/>
            <person name="Moriyama T."/>
            <person name="Ikeuchi M."/>
            <person name="Watanabe M."/>
            <person name="Wada H."/>
            <person name="Kobayashi K."/>
            <person name="Saito M."/>
            <person name="Masuda T."/>
            <person name="Sasaki-Sekimoto Y."/>
            <person name="Mashiguchi K."/>
            <person name="Awai K."/>
            <person name="Shimojima M."/>
            <person name="Masuda S."/>
            <person name="Iwai M."/>
            <person name="Nobusawa T."/>
            <person name="Narise T."/>
            <person name="Kondo S."/>
            <person name="Saito H."/>
            <person name="Sato R."/>
            <person name="Murakawa M."/>
            <person name="Ihara Y."/>
            <person name="Oshima-Yamada Y."/>
            <person name="Ohtaka K."/>
            <person name="Satoh M."/>
            <person name="Sonobe K."/>
            <person name="Ishii M."/>
            <person name="Ohtani R."/>
            <person name="Kanamori-Sato M."/>
            <person name="Honoki R."/>
            <person name="Miyazaki D."/>
            <person name="Mochizuki H."/>
            <person name="Umetsu J."/>
            <person name="Higashi K."/>
            <person name="Shibata D."/>
            <person name="Kamiya Y."/>
            <person name="Sato N."/>
            <person name="Nakamura Y."/>
            <person name="Tabata S."/>
            <person name="Ida S."/>
            <person name="Kurokawa K."/>
            <person name="Ohta H."/>
        </authorList>
    </citation>
    <scope>NUCLEOTIDE SEQUENCE [LARGE SCALE GENOMIC DNA]</scope>
    <source>
        <strain evidence="11 12">NIES-2285</strain>
    </source>
</reference>
<dbReference type="OrthoDB" id="1858661at2759"/>
<feature type="signal peptide" evidence="9">
    <location>
        <begin position="1"/>
        <end position="26"/>
    </location>
</feature>
<feature type="binding site" evidence="7">
    <location>
        <position position="100"/>
    </location>
    <ligand>
        <name>oxalate</name>
        <dbReference type="ChEBI" id="CHEBI:30623"/>
    </ligand>
</feature>
<dbReference type="EMBL" id="DF238440">
    <property type="protein sequence ID" value="GAQ93390.1"/>
    <property type="molecule type" value="Genomic_DNA"/>
</dbReference>
<evidence type="ECO:0000256" key="5">
    <source>
        <dbReference type="ARBA" id="ARBA00022723"/>
    </source>
</evidence>
<keyword evidence="9" id="KW-0732">Signal</keyword>
<evidence type="ECO:0000256" key="2">
    <source>
        <dbReference type="ARBA" id="ARBA00007456"/>
    </source>
</evidence>
<keyword evidence="4 9" id="KW-0964">Secreted</keyword>
<dbReference type="InterPro" id="IPR011051">
    <property type="entry name" value="RmlC_Cupin_sf"/>
</dbReference>
<evidence type="ECO:0000256" key="8">
    <source>
        <dbReference type="PIRSR" id="PIRSR601929-2"/>
    </source>
</evidence>
<dbReference type="Pfam" id="PF00190">
    <property type="entry name" value="Cupin_1"/>
    <property type="match status" value="1"/>
</dbReference>
<dbReference type="PANTHER" id="PTHR31238">
    <property type="entry name" value="GERMIN-LIKE PROTEIN SUBFAMILY 3 MEMBER 3"/>
    <property type="match status" value="1"/>
</dbReference>
<evidence type="ECO:0000256" key="9">
    <source>
        <dbReference type="RuleBase" id="RU366015"/>
    </source>
</evidence>
<evidence type="ECO:0000256" key="4">
    <source>
        <dbReference type="ARBA" id="ARBA00022525"/>
    </source>
</evidence>
<dbReference type="SMART" id="SM00835">
    <property type="entry name" value="Cupin_1"/>
    <property type="match status" value="1"/>
</dbReference>
<evidence type="ECO:0000256" key="1">
    <source>
        <dbReference type="ARBA" id="ARBA00004271"/>
    </source>
</evidence>
<keyword evidence="5 7" id="KW-0479">Metal-binding</keyword>
<accession>A0A1Y1IRB1</accession>
<protein>
    <recommendedName>
        <fullName evidence="9">Germin-like protein</fullName>
    </recommendedName>
</protein>
<evidence type="ECO:0000256" key="3">
    <source>
        <dbReference type="ARBA" id="ARBA00022523"/>
    </source>
</evidence>
<proteinExistence type="inferred from homology"/>
<keyword evidence="12" id="KW-1185">Reference proteome</keyword>
<dbReference type="InterPro" id="IPR006045">
    <property type="entry name" value="Cupin_1"/>
</dbReference>
<evidence type="ECO:0000256" key="6">
    <source>
        <dbReference type="ARBA" id="ARBA00023211"/>
    </source>
</evidence>
<dbReference type="InterPro" id="IPR019780">
    <property type="entry name" value="Germin_Mn-BS"/>
</dbReference>
<evidence type="ECO:0000313" key="12">
    <source>
        <dbReference type="Proteomes" id="UP000054558"/>
    </source>
</evidence>
<dbReference type="GO" id="GO:0048046">
    <property type="term" value="C:apoplast"/>
    <property type="evidence" value="ECO:0007669"/>
    <property type="project" value="UniProtKB-SubCell"/>
</dbReference>
<dbReference type="Proteomes" id="UP000054558">
    <property type="component" value="Unassembled WGS sequence"/>
</dbReference>
<feature type="non-terminal residue" evidence="11">
    <location>
        <position position="164"/>
    </location>
</feature>
<feature type="binding site" evidence="8">
    <location>
        <position position="95"/>
    </location>
    <ligand>
        <name>Mn(2+)</name>
        <dbReference type="ChEBI" id="CHEBI:29035"/>
    </ligand>
</feature>
<dbReference type="PRINTS" id="PR00325">
    <property type="entry name" value="GERMIN"/>
</dbReference>
<feature type="binding site" evidence="8">
    <location>
        <position position="100"/>
    </location>
    <ligand>
        <name>Mn(2+)</name>
        <dbReference type="ChEBI" id="CHEBI:29035"/>
    </ligand>
</feature>
<organism evidence="11 12">
    <name type="scientific">Klebsormidium nitens</name>
    <name type="common">Green alga</name>
    <name type="synonym">Ulothrix nitens</name>
    <dbReference type="NCBI Taxonomy" id="105231"/>
    <lineage>
        <taxon>Eukaryota</taxon>
        <taxon>Viridiplantae</taxon>
        <taxon>Streptophyta</taxon>
        <taxon>Klebsormidiophyceae</taxon>
        <taxon>Klebsormidiales</taxon>
        <taxon>Klebsormidiaceae</taxon>
        <taxon>Klebsormidium</taxon>
    </lineage>
</organism>
<dbReference type="AlphaFoldDB" id="A0A1Y1IRB1"/>
<sequence length="164" mass="17377">MAPSLPKSMLLQVALFLVLSVFSARADPDPLADFTPSNQTSFVFRSLGTNGVVSVSAGGKRAGLSAHQCNLPSADGITYVRFEMAPCGVNEPHIHPRASEILTLVSGGALQVGFVDTKSTPHIDLIYPGDVTIFPQGMMHFEINLGNTTALYFSALNSENPGTL</sequence>
<feature type="chain" id="PRO_5019609807" description="Germin-like protein" evidence="9">
    <location>
        <begin position="27"/>
        <end position="164"/>
    </location>
</feature>
<dbReference type="InterPro" id="IPR014710">
    <property type="entry name" value="RmlC-like_jellyroll"/>
</dbReference>
<keyword evidence="3 9" id="KW-0052">Apoplast</keyword>
<feature type="binding site" evidence="7">
    <location>
        <position position="90"/>
    </location>
    <ligand>
        <name>oxalate</name>
        <dbReference type="ChEBI" id="CHEBI:30623"/>
    </ligand>
</feature>
<evidence type="ECO:0000256" key="7">
    <source>
        <dbReference type="PIRSR" id="PIRSR601929-1"/>
    </source>
</evidence>
<dbReference type="InterPro" id="IPR001929">
    <property type="entry name" value="Germin"/>
</dbReference>